<evidence type="ECO:0000256" key="4">
    <source>
        <dbReference type="ARBA" id="ARBA00022722"/>
    </source>
</evidence>
<evidence type="ECO:0000256" key="8">
    <source>
        <dbReference type="ARBA" id="ARBA00023043"/>
    </source>
</evidence>
<dbReference type="Pfam" id="PF18826">
    <property type="entry name" value="bVLRF1"/>
    <property type="match status" value="1"/>
</dbReference>
<keyword evidence="3 10" id="KW-0963">Cytoplasm</keyword>
<feature type="region of interest" description="Disordered" evidence="11">
    <location>
        <begin position="418"/>
        <end position="447"/>
    </location>
</feature>
<dbReference type="PANTHER" id="PTHR16036:SF2">
    <property type="entry name" value="TRNA ENDONUCLEASE ANKZF1"/>
    <property type="match status" value="1"/>
</dbReference>
<keyword evidence="5" id="KW-0677">Repeat</keyword>
<comment type="caution">
    <text evidence="13">The sequence shown here is derived from an EMBL/GenBank/DDBJ whole genome shotgun (WGS) entry which is preliminary data.</text>
</comment>
<dbReference type="EMBL" id="SPNW01000028">
    <property type="protein sequence ID" value="TIA89341.1"/>
    <property type="molecule type" value="Genomic_DNA"/>
</dbReference>
<reference evidence="13 14" key="1">
    <citation type="submission" date="2019-03" db="EMBL/GenBank/DDBJ databases">
        <title>Sequencing 23 genomes of Wallemia ichthyophaga.</title>
        <authorList>
            <person name="Gostincar C."/>
        </authorList>
    </citation>
    <scope>NUCLEOTIDE SEQUENCE [LARGE SCALE GENOMIC DNA]</scope>
    <source>
        <strain evidence="13 14">EXF-5753</strain>
    </source>
</reference>
<comment type="similarity">
    <text evidence="2 10">Belongs to the ANKZF1/VMS1 family.</text>
</comment>
<evidence type="ECO:0000313" key="14">
    <source>
        <dbReference type="Proteomes" id="UP000310189"/>
    </source>
</evidence>
<dbReference type="InterPro" id="IPR047139">
    <property type="entry name" value="ANKZ1/VMS1"/>
</dbReference>
<dbReference type="GO" id="GO:0004519">
    <property type="term" value="F:endonuclease activity"/>
    <property type="evidence" value="ECO:0007669"/>
    <property type="project" value="UniProtKB-KW"/>
</dbReference>
<protein>
    <recommendedName>
        <fullName evidence="12">VLRF1 domain-containing protein</fullName>
    </recommendedName>
</protein>
<feature type="compositionally biased region" description="Polar residues" evidence="11">
    <location>
        <begin position="619"/>
        <end position="628"/>
    </location>
</feature>
<evidence type="ECO:0000256" key="9">
    <source>
        <dbReference type="ARBA" id="ARBA00023054"/>
    </source>
</evidence>
<proteinExistence type="inferred from homology"/>
<keyword evidence="14" id="KW-1185">Reference proteome</keyword>
<dbReference type="GO" id="GO:0005737">
    <property type="term" value="C:cytoplasm"/>
    <property type="evidence" value="ECO:0007669"/>
    <property type="project" value="UniProtKB-SubCell"/>
</dbReference>
<dbReference type="AlphaFoldDB" id="A0A4T0FLU4"/>
<dbReference type="PROSITE" id="PS52044">
    <property type="entry name" value="VLRF1"/>
    <property type="match status" value="1"/>
</dbReference>
<evidence type="ECO:0000256" key="2">
    <source>
        <dbReference type="ARBA" id="ARBA00009262"/>
    </source>
</evidence>
<evidence type="ECO:0000256" key="6">
    <source>
        <dbReference type="ARBA" id="ARBA00022759"/>
    </source>
</evidence>
<evidence type="ECO:0000256" key="7">
    <source>
        <dbReference type="ARBA" id="ARBA00022801"/>
    </source>
</evidence>
<evidence type="ECO:0000256" key="3">
    <source>
        <dbReference type="ARBA" id="ARBA00022490"/>
    </source>
</evidence>
<keyword evidence="9" id="KW-0175">Coiled coil</keyword>
<sequence>MGDIIVLYQGVILEEMPPRSTEIVKSHQPLYAYTLPRELLDLLKLRSVGAQDEDLDDGSEEGDEQGESSQAQESNDTPKKRRYFCSTTQASFDTIEELRMHFHSDWYRYCVKLKADGKAPVSEEAFDDMMDEMESSSDDEGDEDKLTQLMRKQTKLNTLSNSREEEPEEFDTQRALNRTPLVWFEVNDDNVDDATPGAQLGVYRALFPSPTPPTNEITQHLHNFQLSESQLDAAEPPRRWTLFMIGGGHFAACVVSIVPQVVRRNKRTEVDVGVVLKQKTFHRYTTRRKQGGAQSSNDMAKGKANSAGAMIRRYNEQALADDVRALMHEWKEDIDASERIFARATSSANRRILFGGANNEECIIKKTDPRIRGFPFPTRRPTHNELIRCFQELTKVKTSYLTRNQLREQDEAWLAKVAPKPKAVSTQPQQPAPQPEKPRALTAEEEEARRVQDIKSRAVEMASKDRLEALKTHMDRHASVFSNASDSIENGSTLLQIAAINNSHNVISWLLLDKTVDPTVYGGNKTAYELCKGKESRDAFRIAMGKMPDRWNWIEGARVPSALTQEQLEQSSTSAREKERKKNLKDRMKEKRSAREQQDREQREKEEAAEKERIANLPSHATTNTLGGAAQVLSTAGLSGDLKMKVERERRARAAEARMANLMKK</sequence>
<evidence type="ECO:0000256" key="1">
    <source>
        <dbReference type="ARBA" id="ARBA00004496"/>
    </source>
</evidence>
<feature type="compositionally biased region" description="Polar residues" evidence="11">
    <location>
        <begin position="564"/>
        <end position="574"/>
    </location>
</feature>
<dbReference type="GO" id="GO:0016787">
    <property type="term" value="F:hydrolase activity"/>
    <property type="evidence" value="ECO:0007669"/>
    <property type="project" value="UniProtKB-KW"/>
</dbReference>
<evidence type="ECO:0000256" key="5">
    <source>
        <dbReference type="ARBA" id="ARBA00022737"/>
    </source>
</evidence>
<evidence type="ECO:0000259" key="12">
    <source>
        <dbReference type="PROSITE" id="PS52044"/>
    </source>
</evidence>
<dbReference type="InterPro" id="IPR041175">
    <property type="entry name" value="VLRF1/Vms1"/>
</dbReference>
<keyword evidence="6 10" id="KW-0255">Endonuclease</keyword>
<dbReference type="PANTHER" id="PTHR16036">
    <property type="entry name" value="ANKYRIN REPEAT AND ZINC FINGER DOMAIN-CONTAINING PROTEIN 1"/>
    <property type="match status" value="1"/>
</dbReference>
<evidence type="ECO:0000256" key="11">
    <source>
        <dbReference type="SAM" id="MobiDB-lite"/>
    </source>
</evidence>
<evidence type="ECO:0000313" key="13">
    <source>
        <dbReference type="EMBL" id="TIA89341.1"/>
    </source>
</evidence>
<feature type="region of interest" description="Disordered" evidence="11">
    <location>
        <begin position="51"/>
        <end position="82"/>
    </location>
</feature>
<organism evidence="13 14">
    <name type="scientific">Wallemia hederae</name>
    <dbReference type="NCBI Taxonomy" id="1540922"/>
    <lineage>
        <taxon>Eukaryota</taxon>
        <taxon>Fungi</taxon>
        <taxon>Dikarya</taxon>
        <taxon>Basidiomycota</taxon>
        <taxon>Wallemiomycotina</taxon>
        <taxon>Wallemiomycetes</taxon>
        <taxon>Wallemiales</taxon>
        <taxon>Wallemiaceae</taxon>
        <taxon>Wallemia</taxon>
    </lineage>
</organism>
<feature type="active site" evidence="10">
    <location>
        <position position="294"/>
    </location>
</feature>
<comment type="domain">
    <text evidence="10">The VLRF1 domain mediates binding to the 60S ribosomal subunit.</text>
</comment>
<keyword evidence="7 10" id="KW-0378">Hydrolase</keyword>
<dbReference type="OrthoDB" id="429841at2759"/>
<evidence type="ECO:0000256" key="10">
    <source>
        <dbReference type="PROSITE-ProRule" id="PRU01389"/>
    </source>
</evidence>
<dbReference type="Proteomes" id="UP000310189">
    <property type="component" value="Unassembled WGS sequence"/>
</dbReference>
<keyword evidence="4 10" id="KW-0540">Nuclease</keyword>
<feature type="compositionally biased region" description="Basic and acidic residues" evidence="11">
    <location>
        <begin position="575"/>
        <end position="614"/>
    </location>
</feature>
<feature type="domain" description="VLRF1" evidence="12">
    <location>
        <begin position="236"/>
        <end position="396"/>
    </location>
</feature>
<dbReference type="GO" id="GO:0036503">
    <property type="term" value="P:ERAD pathway"/>
    <property type="evidence" value="ECO:0007669"/>
    <property type="project" value="TreeGrafter"/>
</dbReference>
<name>A0A4T0FLU4_9BASI</name>
<accession>A0A4T0FLU4</accession>
<keyword evidence="8" id="KW-0040">ANK repeat</keyword>
<gene>
    <name evidence="13" type="ORF">E3P99_02126</name>
</gene>
<comment type="subcellular location">
    <subcellularLocation>
        <location evidence="1">Cytoplasm</location>
    </subcellularLocation>
</comment>
<feature type="region of interest" description="Disordered" evidence="11">
    <location>
        <begin position="564"/>
        <end position="628"/>
    </location>
</feature>
<feature type="compositionally biased region" description="Acidic residues" evidence="11">
    <location>
        <begin position="51"/>
        <end position="66"/>
    </location>
</feature>